<comment type="similarity">
    <text evidence="2">Belongs to the UPF0291 family.</text>
</comment>
<organism evidence="3 4">
    <name type="scientific">[Eubacterium] siraeum</name>
    <dbReference type="NCBI Taxonomy" id="39492"/>
    <lineage>
        <taxon>Bacteria</taxon>
        <taxon>Bacillati</taxon>
        <taxon>Bacillota</taxon>
        <taxon>Clostridia</taxon>
        <taxon>Eubacteriales</taxon>
        <taxon>Oscillospiraceae</taxon>
        <taxon>Oscillospiraceae incertae sedis</taxon>
    </lineage>
</organism>
<dbReference type="Pfam" id="PF05979">
    <property type="entry name" value="DUF896"/>
    <property type="match status" value="1"/>
</dbReference>
<comment type="caution">
    <text evidence="3">The sequence shown here is derived from an EMBL/GenBank/DDBJ whole genome shotgun (WGS) entry which is preliminary data.</text>
</comment>
<sequence>MDKAKIDRINYLARKSRERELTTEEKEEQLELRNEYRASFKRGLMSELDRVYVVDDKGKQQKLIKDNENK</sequence>
<name>A0AAW6D542_9FIRM</name>
<gene>
    <name evidence="3" type="ORF">PNE09_07245</name>
</gene>
<dbReference type="InterPro" id="IPR009242">
    <property type="entry name" value="DUF896"/>
</dbReference>
<dbReference type="GO" id="GO:0005737">
    <property type="term" value="C:cytoplasm"/>
    <property type="evidence" value="ECO:0007669"/>
    <property type="project" value="UniProtKB-SubCell"/>
</dbReference>
<comment type="subcellular location">
    <subcellularLocation>
        <location evidence="2">Cytoplasm</location>
    </subcellularLocation>
</comment>
<evidence type="ECO:0000313" key="3">
    <source>
        <dbReference type="EMBL" id="MDB8003862.1"/>
    </source>
</evidence>
<accession>A0AAW6D542</accession>
<evidence type="ECO:0000256" key="2">
    <source>
        <dbReference type="HAMAP-Rule" id="MF_01103"/>
    </source>
</evidence>
<dbReference type="Gene3D" id="1.10.287.540">
    <property type="entry name" value="Helix hairpin bin"/>
    <property type="match status" value="1"/>
</dbReference>
<dbReference type="HAMAP" id="MF_01103">
    <property type="entry name" value="UPF0291"/>
    <property type="match status" value="1"/>
</dbReference>
<dbReference type="SUPFAM" id="SSF158221">
    <property type="entry name" value="YnzC-like"/>
    <property type="match status" value="1"/>
</dbReference>
<dbReference type="PANTHER" id="PTHR37300">
    <property type="entry name" value="UPF0291 PROTEIN CBO2609/CLC_2481"/>
    <property type="match status" value="1"/>
</dbReference>
<evidence type="ECO:0000313" key="4">
    <source>
        <dbReference type="Proteomes" id="UP001210809"/>
    </source>
</evidence>
<keyword evidence="1 2" id="KW-0963">Cytoplasm</keyword>
<dbReference type="EMBL" id="JAQLXW010000008">
    <property type="protein sequence ID" value="MDB8003862.1"/>
    <property type="molecule type" value="Genomic_DNA"/>
</dbReference>
<dbReference type="PANTHER" id="PTHR37300:SF1">
    <property type="entry name" value="UPF0291 PROTEIN YNZC"/>
    <property type="match status" value="1"/>
</dbReference>
<dbReference type="Proteomes" id="UP001210809">
    <property type="component" value="Unassembled WGS sequence"/>
</dbReference>
<dbReference type="AlphaFoldDB" id="A0AAW6D542"/>
<reference evidence="3" key="1">
    <citation type="submission" date="2023-01" db="EMBL/GenBank/DDBJ databases">
        <title>Human gut microbiome strain richness.</title>
        <authorList>
            <person name="Chen-Liaw A."/>
        </authorList>
    </citation>
    <scope>NUCLEOTIDE SEQUENCE</scope>
    <source>
        <strain evidence="3">1001283st1_G1_1001283B150217_161031</strain>
    </source>
</reference>
<proteinExistence type="inferred from homology"/>
<protein>
    <recommendedName>
        <fullName evidence="2">UPF0291 protein PNE09_07245</fullName>
    </recommendedName>
</protein>
<evidence type="ECO:0000256" key="1">
    <source>
        <dbReference type="ARBA" id="ARBA00022490"/>
    </source>
</evidence>